<dbReference type="Proteomes" id="UP000187455">
    <property type="component" value="Unassembled WGS sequence"/>
</dbReference>
<protein>
    <submittedName>
        <fullName evidence="1">Uncharacterized protein</fullName>
    </submittedName>
</protein>
<dbReference type="AlphaFoldDB" id="A0A1R0GXV3"/>
<name>A0A1R0GXV3_9FUNG</name>
<gene>
    <name evidence="1" type="ORF">AYI68_g4178</name>
</gene>
<comment type="caution">
    <text evidence="1">The sequence shown here is derived from an EMBL/GenBank/DDBJ whole genome shotgun (WGS) entry which is preliminary data.</text>
</comment>
<proteinExistence type="predicted"/>
<sequence>MLSRWLDRAMLKRDINNTEQLIGNFYEISSVNQANNSKAVDDSFQIYYGGSPRSNLEKMIVKIFKSYLSFSIESGKLFGSAISSIDIKNYSIIDFRVERRV</sequence>
<organism evidence="1 2">
    <name type="scientific">Smittium mucronatum</name>
    <dbReference type="NCBI Taxonomy" id="133383"/>
    <lineage>
        <taxon>Eukaryota</taxon>
        <taxon>Fungi</taxon>
        <taxon>Fungi incertae sedis</taxon>
        <taxon>Zoopagomycota</taxon>
        <taxon>Kickxellomycotina</taxon>
        <taxon>Harpellomycetes</taxon>
        <taxon>Harpellales</taxon>
        <taxon>Legeriomycetaceae</taxon>
        <taxon>Smittium</taxon>
    </lineage>
</organism>
<keyword evidence="2" id="KW-1185">Reference proteome</keyword>
<reference evidence="1 2" key="1">
    <citation type="journal article" date="2016" name="Mol. Biol. Evol.">
        <title>Genome-Wide Survey of Gut Fungi (Harpellales) Reveals the First Horizontally Transferred Ubiquitin Gene from a Mosquito Host.</title>
        <authorList>
            <person name="Wang Y."/>
            <person name="White M.M."/>
            <person name="Kvist S."/>
            <person name="Moncalvo J.M."/>
        </authorList>
    </citation>
    <scope>NUCLEOTIDE SEQUENCE [LARGE SCALE GENOMIC DNA]</scope>
    <source>
        <strain evidence="1 2">ALG-7-W6</strain>
    </source>
</reference>
<evidence type="ECO:0000313" key="2">
    <source>
        <dbReference type="Proteomes" id="UP000187455"/>
    </source>
</evidence>
<evidence type="ECO:0000313" key="1">
    <source>
        <dbReference type="EMBL" id="OLY81716.1"/>
    </source>
</evidence>
<dbReference type="EMBL" id="LSSL01002229">
    <property type="protein sequence ID" value="OLY81716.1"/>
    <property type="molecule type" value="Genomic_DNA"/>
</dbReference>
<accession>A0A1R0GXV3</accession>